<reference evidence="5" key="2">
    <citation type="journal article" date="2021" name="Sci. Rep.">
        <title>The distribution of antibiotic resistance genes in chicken gut microbiota commensals.</title>
        <authorList>
            <person name="Juricova H."/>
            <person name="Matiasovicova J."/>
            <person name="Kubasova T."/>
            <person name="Cejkova D."/>
            <person name="Rychlik I."/>
        </authorList>
    </citation>
    <scope>NUCLEOTIDE SEQUENCE</scope>
    <source>
        <strain evidence="5">An836</strain>
    </source>
</reference>
<dbReference type="Proteomes" id="UP000718821">
    <property type="component" value="Unassembled WGS sequence"/>
</dbReference>
<feature type="domain" description="HTH gntR-type" evidence="4">
    <location>
        <begin position="11"/>
        <end position="79"/>
    </location>
</feature>
<dbReference type="InterPro" id="IPR036390">
    <property type="entry name" value="WH_DNA-bd_sf"/>
</dbReference>
<keyword evidence="6" id="KW-1185">Reference proteome</keyword>
<name>A0A938WZW2_9BIFI</name>
<dbReference type="GO" id="GO:0003700">
    <property type="term" value="F:DNA-binding transcription factor activity"/>
    <property type="evidence" value="ECO:0007669"/>
    <property type="project" value="InterPro"/>
</dbReference>
<dbReference type="AlphaFoldDB" id="A0A938WZW2"/>
<accession>A0A938WZW2</accession>
<keyword evidence="2" id="KW-0238">DNA-binding</keyword>
<evidence type="ECO:0000259" key="4">
    <source>
        <dbReference type="PROSITE" id="PS50949"/>
    </source>
</evidence>
<dbReference type="EMBL" id="JACLYU010000272">
    <property type="protein sequence ID" value="MBM6700687.1"/>
    <property type="molecule type" value="Genomic_DNA"/>
</dbReference>
<reference evidence="5" key="1">
    <citation type="submission" date="2020-08" db="EMBL/GenBank/DDBJ databases">
        <authorList>
            <person name="Cejkova D."/>
            <person name="Kubasova T."/>
            <person name="Jahodarova E."/>
            <person name="Rychlik I."/>
        </authorList>
    </citation>
    <scope>NUCLEOTIDE SEQUENCE</scope>
    <source>
        <strain evidence="5">An836</strain>
    </source>
</reference>
<dbReference type="PANTHER" id="PTHR38445:SF7">
    <property type="entry name" value="GNTR-FAMILY TRANSCRIPTIONAL REGULATOR"/>
    <property type="match status" value="1"/>
</dbReference>
<dbReference type="GO" id="GO:0003677">
    <property type="term" value="F:DNA binding"/>
    <property type="evidence" value="ECO:0007669"/>
    <property type="project" value="UniProtKB-KW"/>
</dbReference>
<dbReference type="Gene3D" id="1.10.10.10">
    <property type="entry name" value="Winged helix-like DNA-binding domain superfamily/Winged helix DNA-binding domain"/>
    <property type="match status" value="1"/>
</dbReference>
<sequence>MEIIISNASSKPIYEQICDQIKTAILAGDLAEGEQLPSIRALANSLRVSAITTKRAYADLESEGLIETVQGKGSFVAGGNAELIREEQLRQVEAHMARAI</sequence>
<evidence type="ECO:0000256" key="1">
    <source>
        <dbReference type="ARBA" id="ARBA00023015"/>
    </source>
</evidence>
<protein>
    <submittedName>
        <fullName evidence="5">GntR family transcriptional regulator</fullName>
    </submittedName>
</protein>
<dbReference type="PROSITE" id="PS50949">
    <property type="entry name" value="HTH_GNTR"/>
    <property type="match status" value="1"/>
</dbReference>
<evidence type="ECO:0000256" key="2">
    <source>
        <dbReference type="ARBA" id="ARBA00023125"/>
    </source>
</evidence>
<proteinExistence type="predicted"/>
<evidence type="ECO:0000313" key="5">
    <source>
        <dbReference type="EMBL" id="MBM6700687.1"/>
    </source>
</evidence>
<dbReference type="Pfam" id="PF00392">
    <property type="entry name" value="GntR"/>
    <property type="match status" value="1"/>
</dbReference>
<dbReference type="SMART" id="SM00345">
    <property type="entry name" value="HTH_GNTR"/>
    <property type="match status" value="1"/>
</dbReference>
<evidence type="ECO:0000313" key="6">
    <source>
        <dbReference type="Proteomes" id="UP000718821"/>
    </source>
</evidence>
<dbReference type="InterPro" id="IPR036388">
    <property type="entry name" value="WH-like_DNA-bd_sf"/>
</dbReference>
<dbReference type="InterPro" id="IPR000524">
    <property type="entry name" value="Tscrpt_reg_HTH_GntR"/>
</dbReference>
<feature type="non-terminal residue" evidence="5">
    <location>
        <position position="100"/>
    </location>
</feature>
<keyword evidence="1" id="KW-0805">Transcription regulation</keyword>
<evidence type="ECO:0000256" key="3">
    <source>
        <dbReference type="ARBA" id="ARBA00023163"/>
    </source>
</evidence>
<organism evidence="5 6">
    <name type="scientific">Bifidobacterium pullorum subsp. saeculare</name>
    <dbReference type="NCBI Taxonomy" id="78257"/>
    <lineage>
        <taxon>Bacteria</taxon>
        <taxon>Bacillati</taxon>
        <taxon>Actinomycetota</taxon>
        <taxon>Actinomycetes</taxon>
        <taxon>Bifidobacteriales</taxon>
        <taxon>Bifidobacteriaceae</taxon>
        <taxon>Bifidobacterium</taxon>
    </lineage>
</organism>
<comment type="caution">
    <text evidence="5">The sequence shown here is derived from an EMBL/GenBank/DDBJ whole genome shotgun (WGS) entry which is preliminary data.</text>
</comment>
<keyword evidence="3" id="KW-0804">Transcription</keyword>
<dbReference type="SUPFAM" id="SSF46785">
    <property type="entry name" value="Winged helix' DNA-binding domain"/>
    <property type="match status" value="1"/>
</dbReference>
<dbReference type="PANTHER" id="PTHR38445">
    <property type="entry name" value="HTH-TYPE TRANSCRIPTIONAL REPRESSOR YTRA"/>
    <property type="match status" value="1"/>
</dbReference>
<dbReference type="CDD" id="cd07377">
    <property type="entry name" value="WHTH_GntR"/>
    <property type="match status" value="1"/>
</dbReference>
<gene>
    <name evidence="5" type="ORF">H7U32_10445</name>
</gene>